<dbReference type="InterPro" id="IPR006143">
    <property type="entry name" value="RND_pump_MFP"/>
</dbReference>
<dbReference type="GO" id="GO:0005886">
    <property type="term" value="C:plasma membrane"/>
    <property type="evidence" value="ECO:0007669"/>
    <property type="project" value="TreeGrafter"/>
</dbReference>
<dbReference type="InterPro" id="IPR058626">
    <property type="entry name" value="MdtA-like_b-barrel"/>
</dbReference>
<dbReference type="RefSeq" id="WP_086086759.1">
    <property type="nucleotide sequence ID" value="NZ_CP021112.1"/>
</dbReference>
<dbReference type="SUPFAM" id="SSF111369">
    <property type="entry name" value="HlyD-like secretion proteins"/>
    <property type="match status" value="1"/>
</dbReference>
<dbReference type="InterPro" id="IPR058627">
    <property type="entry name" value="MdtA-like_C"/>
</dbReference>
<protein>
    <submittedName>
        <fullName evidence="6">Efflux transporter periplasmic adaptor subunit</fullName>
    </submittedName>
</protein>
<dbReference type="Pfam" id="PF25917">
    <property type="entry name" value="BSH_RND"/>
    <property type="match status" value="1"/>
</dbReference>
<dbReference type="STRING" id="1235591.CAK95_03975"/>
<comment type="subcellular location">
    <subcellularLocation>
        <location evidence="1">Cell envelope</location>
    </subcellularLocation>
</comment>
<dbReference type="Pfam" id="PF25944">
    <property type="entry name" value="Beta-barrel_RND"/>
    <property type="match status" value="1"/>
</dbReference>
<evidence type="ECO:0000256" key="2">
    <source>
        <dbReference type="ARBA" id="ARBA00009477"/>
    </source>
</evidence>
<organism evidence="6 7">
    <name type="scientific">Pseudorhodoplanes sinuspersici</name>
    <dbReference type="NCBI Taxonomy" id="1235591"/>
    <lineage>
        <taxon>Bacteria</taxon>
        <taxon>Pseudomonadati</taxon>
        <taxon>Pseudomonadota</taxon>
        <taxon>Alphaproteobacteria</taxon>
        <taxon>Hyphomicrobiales</taxon>
        <taxon>Pseudorhodoplanes</taxon>
    </lineage>
</organism>
<comment type="similarity">
    <text evidence="2">Belongs to the membrane fusion protein (MFP) (TC 8.A.1) family.</text>
</comment>
<dbReference type="Gene3D" id="2.40.30.170">
    <property type="match status" value="1"/>
</dbReference>
<feature type="domain" description="Multidrug resistance protein MdtA-like barrel-sandwich hybrid" evidence="3">
    <location>
        <begin position="59"/>
        <end position="196"/>
    </location>
</feature>
<dbReference type="PANTHER" id="PTHR30158:SF24">
    <property type="entry name" value="HLYD FAMILY SECRETION PROTEIN"/>
    <property type="match status" value="1"/>
</dbReference>
<name>A0A1W6ZLQ7_9HYPH</name>
<dbReference type="Gene3D" id="1.10.287.470">
    <property type="entry name" value="Helix hairpin bin"/>
    <property type="match status" value="1"/>
</dbReference>
<dbReference type="Proteomes" id="UP000194137">
    <property type="component" value="Chromosome"/>
</dbReference>
<dbReference type="PANTHER" id="PTHR30158">
    <property type="entry name" value="ACRA/E-RELATED COMPONENT OF DRUG EFFLUX TRANSPORTER"/>
    <property type="match status" value="1"/>
</dbReference>
<feature type="domain" description="Multidrug resistance protein MdtA-like beta-barrel" evidence="4">
    <location>
        <begin position="207"/>
        <end position="294"/>
    </location>
</feature>
<dbReference type="Gene3D" id="2.40.420.20">
    <property type="match status" value="1"/>
</dbReference>
<dbReference type="OrthoDB" id="9816569at2"/>
<sequence length="381" mass="40752">MHRVRSQLWLAVAGLVVLTGCEEPNRYVPPPPPQVIVANPVKQNVVGYLEETGTLAAVNTVDLVARIPGFVQAIQYRDGALVKKGAPLFLIEPEPYKVKVDQAKAAEDAAKAALVQSEAEFARQADLQKRGVSAQVNYDKALAQRDTDRANVEQAEANTELAVINYGYTQVAAPFDGVVTAREVSVGEYVGANNTPTKLATIVQLDPIYVNFNVSEQDVLRIRAERAKRGESSSDILNYPVQIGLQTENGFPHDGKLDYAAPSVSAGTGTLAVRGVLANPKGVLLPGYFVRVRVPGPARESLLVPDAALGSDQGGRYVLVVNADNVVEQRKVELGQHSGAMRVILSGLNPDDRVVVDGLMRAIPGQKVDPKLQVAAAAPSK</sequence>
<dbReference type="PROSITE" id="PS51257">
    <property type="entry name" value="PROKAR_LIPOPROTEIN"/>
    <property type="match status" value="1"/>
</dbReference>
<dbReference type="Gene3D" id="2.40.50.100">
    <property type="match status" value="1"/>
</dbReference>
<dbReference type="NCBIfam" id="TIGR01730">
    <property type="entry name" value="RND_mfp"/>
    <property type="match status" value="1"/>
</dbReference>
<dbReference type="AlphaFoldDB" id="A0A1W6ZLQ7"/>
<evidence type="ECO:0000313" key="6">
    <source>
        <dbReference type="EMBL" id="ARP98338.1"/>
    </source>
</evidence>
<evidence type="ECO:0000313" key="7">
    <source>
        <dbReference type="Proteomes" id="UP000194137"/>
    </source>
</evidence>
<gene>
    <name evidence="6" type="ORF">CAK95_03975</name>
</gene>
<reference evidence="6 7" key="1">
    <citation type="submission" date="2017-05" db="EMBL/GenBank/DDBJ databases">
        <title>Full genome sequence of Pseudorhodoplanes sinuspersici.</title>
        <authorList>
            <person name="Dastgheib S.M.M."/>
            <person name="Shavandi M."/>
            <person name="Tirandaz H."/>
        </authorList>
    </citation>
    <scope>NUCLEOTIDE SEQUENCE [LARGE SCALE GENOMIC DNA]</scope>
    <source>
        <strain evidence="6 7">RIPI110</strain>
    </source>
</reference>
<dbReference type="KEGG" id="psin:CAK95_03975"/>
<dbReference type="FunFam" id="2.40.420.20:FF:000001">
    <property type="entry name" value="Efflux RND transporter periplasmic adaptor subunit"/>
    <property type="match status" value="1"/>
</dbReference>
<dbReference type="Pfam" id="PF25967">
    <property type="entry name" value="RND-MFP_C"/>
    <property type="match status" value="1"/>
</dbReference>
<accession>A0A1W6ZLQ7</accession>
<dbReference type="GO" id="GO:0046677">
    <property type="term" value="P:response to antibiotic"/>
    <property type="evidence" value="ECO:0007669"/>
    <property type="project" value="TreeGrafter"/>
</dbReference>
<keyword evidence="7" id="KW-1185">Reference proteome</keyword>
<dbReference type="EMBL" id="CP021112">
    <property type="protein sequence ID" value="ARP98338.1"/>
    <property type="molecule type" value="Genomic_DNA"/>
</dbReference>
<dbReference type="InterPro" id="IPR058625">
    <property type="entry name" value="MdtA-like_BSH"/>
</dbReference>
<evidence type="ECO:0000259" key="4">
    <source>
        <dbReference type="Pfam" id="PF25944"/>
    </source>
</evidence>
<proteinExistence type="inferred from homology"/>
<dbReference type="GO" id="GO:0022857">
    <property type="term" value="F:transmembrane transporter activity"/>
    <property type="evidence" value="ECO:0007669"/>
    <property type="project" value="InterPro"/>
</dbReference>
<evidence type="ECO:0000259" key="5">
    <source>
        <dbReference type="Pfam" id="PF25967"/>
    </source>
</evidence>
<evidence type="ECO:0000259" key="3">
    <source>
        <dbReference type="Pfam" id="PF25917"/>
    </source>
</evidence>
<feature type="domain" description="Multidrug resistance protein MdtA-like C-terminal permuted SH3" evidence="5">
    <location>
        <begin position="302"/>
        <end position="360"/>
    </location>
</feature>
<dbReference type="GO" id="GO:0030313">
    <property type="term" value="C:cell envelope"/>
    <property type="evidence" value="ECO:0007669"/>
    <property type="project" value="UniProtKB-SubCell"/>
</dbReference>
<evidence type="ECO:0000256" key="1">
    <source>
        <dbReference type="ARBA" id="ARBA00004196"/>
    </source>
</evidence>